<protein>
    <submittedName>
        <fullName evidence="4">Subtilisin-like protease D</fullName>
    </submittedName>
</protein>
<dbReference type="GO" id="GO:0006508">
    <property type="term" value="P:proteolysis"/>
    <property type="evidence" value="ECO:0007669"/>
    <property type="project" value="UniProtKB-KW"/>
</dbReference>
<evidence type="ECO:0000256" key="2">
    <source>
        <dbReference type="PROSITE-ProRule" id="PRU01240"/>
    </source>
</evidence>
<dbReference type="InterPro" id="IPR030400">
    <property type="entry name" value="Sedolisin_dom"/>
</dbReference>
<dbReference type="Gene3D" id="3.40.50.200">
    <property type="entry name" value="Peptidase S8/S53 domain"/>
    <property type="match status" value="1"/>
</dbReference>
<feature type="non-terminal residue" evidence="4">
    <location>
        <position position="210"/>
    </location>
</feature>
<organism evidence="4">
    <name type="scientific">Physarum polycephalum</name>
    <name type="common">Many-headed slime mold</name>
    <name type="synonym">Badhamia polycephala</name>
    <dbReference type="NCBI Taxonomy" id="5791"/>
    <lineage>
        <taxon>Eukaryota</taxon>
        <taxon>Amoebozoa</taxon>
        <taxon>Evosea</taxon>
        <taxon>Eumycetozoa</taxon>
        <taxon>Myxogastria</taxon>
        <taxon>Myxogastromycetidae</taxon>
        <taxon>Physariida</taxon>
        <taxon>Physaraceae</taxon>
        <taxon>Physarum</taxon>
    </lineage>
</organism>
<dbReference type="InterPro" id="IPR050819">
    <property type="entry name" value="Tripeptidyl-peptidase_I"/>
</dbReference>
<feature type="domain" description="Peptidase S53" evidence="3">
    <location>
        <begin position="1"/>
        <end position="210"/>
    </location>
</feature>
<dbReference type="EMBL" id="DQ407663">
    <property type="protein sequence ID" value="ABD72571.1"/>
    <property type="molecule type" value="mRNA"/>
</dbReference>
<evidence type="ECO:0000259" key="3">
    <source>
        <dbReference type="PROSITE" id="PS51695"/>
    </source>
</evidence>
<dbReference type="SMR" id="Q207U4"/>
<evidence type="ECO:0000256" key="1">
    <source>
        <dbReference type="PROSITE-ProRule" id="PRU01032"/>
    </source>
</evidence>
<dbReference type="AlphaFoldDB" id="Q207U4"/>
<dbReference type="GO" id="GO:0004252">
    <property type="term" value="F:serine-type endopeptidase activity"/>
    <property type="evidence" value="ECO:0007669"/>
    <property type="project" value="InterPro"/>
</dbReference>
<evidence type="ECO:0000313" key="4">
    <source>
        <dbReference type="EMBL" id="ABD72571.1"/>
    </source>
</evidence>
<accession>Q207U4</accession>
<dbReference type="PANTHER" id="PTHR14218:SF15">
    <property type="entry name" value="TRIPEPTIDYL-PEPTIDASE 1"/>
    <property type="match status" value="1"/>
</dbReference>
<dbReference type="SUPFAM" id="SSF52743">
    <property type="entry name" value="Subtilisin-like"/>
    <property type="match status" value="1"/>
</dbReference>
<keyword evidence="4" id="KW-0378">Hydrolase</keyword>
<feature type="non-terminal residue" evidence="4">
    <location>
        <position position="1"/>
    </location>
</feature>
<dbReference type="GO" id="GO:0008240">
    <property type="term" value="F:tripeptidyl-peptidase activity"/>
    <property type="evidence" value="ECO:0007669"/>
    <property type="project" value="TreeGrafter"/>
</dbReference>
<dbReference type="MEROPS" id="S53.008"/>
<name>Q207U4_PHYPO</name>
<sequence>YGIDGSDNTRGAGKTIAIVDAYGASTAQTDLNTFARANGLPAITSANFEKFDQNGGKNYPKDDPDDANGGGWGVEVALDLQAAHAIAPGAKKILITAKTASNANLLAAISTAVNLGADYISLSFGEGEGDAAFDDIFEQAQENGISIFASSGDDGAGVEYPAASEYVVAVGGTTLSKSGSTITETAWSGSGGGCSEYTKAIPEQKAAAGY</sequence>
<comment type="caution">
    <text evidence="1">Lacks conserved residue(s) required for the propagation of feature annotation.</text>
</comment>
<comment type="similarity">
    <text evidence="2">Belongs to the peptidase S8 family.</text>
</comment>
<keyword evidence="4" id="KW-0645">Protease</keyword>
<dbReference type="PANTHER" id="PTHR14218">
    <property type="entry name" value="PROTEASE S8 TRIPEPTIDYL PEPTIDASE I CLN2"/>
    <property type="match status" value="1"/>
</dbReference>
<proteinExistence type="evidence at transcript level"/>
<dbReference type="PROSITE" id="PS51892">
    <property type="entry name" value="SUBTILASE"/>
    <property type="match status" value="1"/>
</dbReference>
<dbReference type="PROSITE" id="PS51695">
    <property type="entry name" value="SEDOLISIN"/>
    <property type="match status" value="1"/>
</dbReference>
<dbReference type="InterPro" id="IPR000209">
    <property type="entry name" value="Peptidase_S8/S53_dom"/>
</dbReference>
<reference evidence="4" key="1">
    <citation type="journal article" date="2008" name="Protist">
        <title>Sampling gene diversity across the supergroup Amoebozoa: large EST data sets from Acanthamoeba castellanii, Hartmannella vermiformis, Physarum polycephalum, Hyperamoeba dachnaya and Hyperamoeba sp.</title>
        <authorList>
            <person name="Watkins R.F."/>
            <person name="Gray M.W."/>
        </authorList>
    </citation>
    <scope>NUCLEOTIDE SEQUENCE</scope>
</reference>
<dbReference type="Pfam" id="PF00082">
    <property type="entry name" value="Peptidase_S8"/>
    <property type="match status" value="1"/>
</dbReference>
<dbReference type="InterPro" id="IPR036852">
    <property type="entry name" value="Peptidase_S8/S53_dom_sf"/>
</dbReference>